<organism evidence="3 4">
    <name type="scientific">Asanoa iriomotensis</name>
    <dbReference type="NCBI Taxonomy" id="234613"/>
    <lineage>
        <taxon>Bacteria</taxon>
        <taxon>Bacillati</taxon>
        <taxon>Actinomycetota</taxon>
        <taxon>Actinomycetes</taxon>
        <taxon>Micromonosporales</taxon>
        <taxon>Micromonosporaceae</taxon>
        <taxon>Asanoa</taxon>
    </lineage>
</organism>
<evidence type="ECO:0000313" key="3">
    <source>
        <dbReference type="EMBL" id="GIF61665.1"/>
    </source>
</evidence>
<protein>
    <submittedName>
        <fullName evidence="3">Uncharacterized protein</fullName>
    </submittedName>
</protein>
<evidence type="ECO:0000313" key="4">
    <source>
        <dbReference type="Proteomes" id="UP000624325"/>
    </source>
</evidence>
<comment type="caution">
    <text evidence="3">The sequence shown here is derived from an EMBL/GenBank/DDBJ whole genome shotgun (WGS) entry which is preliminary data.</text>
</comment>
<gene>
    <name evidence="3" type="ORF">Air01nite_77600</name>
</gene>
<dbReference type="Proteomes" id="UP000624325">
    <property type="component" value="Unassembled WGS sequence"/>
</dbReference>
<keyword evidence="2" id="KW-0472">Membrane</keyword>
<feature type="compositionally biased region" description="Low complexity" evidence="1">
    <location>
        <begin position="139"/>
        <end position="164"/>
    </location>
</feature>
<dbReference type="RefSeq" id="WP_203708478.1">
    <property type="nucleotide sequence ID" value="NZ_BAAALU010000034.1"/>
</dbReference>
<name>A0ABQ4CFW5_9ACTN</name>
<sequence length="322" mass="33550">MVELVPKMEPEAPEGYVSFVDRHLAALRSESARLAGDAWRAEEIYPDVLTSVAARWRWLELLATRFGRPAAADDYLRQVLAERARRWRAEQIYEVEMVVLRADPADPAESAEPAGIAGGGSPRSADRGWSGLAAGGSPGSPAAHASGLAVSSAGLSGAGSPARATGSVSDSMSARGGRPRADRPAPFAGAAVGGSTASAIFGRSAAAMIFGRSAAGSSTEGATVLVDAGTRMPRAPFAGPAAVEASAGLARYRRTAPGRSSLGLKQARFLSPLRRPPAPIAEAAIAWWHAYVAQRRRKRVAIVIALILLVAALTNLRATNRI</sequence>
<feature type="transmembrane region" description="Helical" evidence="2">
    <location>
        <begin position="300"/>
        <end position="318"/>
    </location>
</feature>
<reference evidence="3 4" key="1">
    <citation type="submission" date="2021-01" db="EMBL/GenBank/DDBJ databases">
        <title>Whole genome shotgun sequence of Asanoa iriomotensis NBRC 100142.</title>
        <authorList>
            <person name="Komaki H."/>
            <person name="Tamura T."/>
        </authorList>
    </citation>
    <scope>NUCLEOTIDE SEQUENCE [LARGE SCALE GENOMIC DNA]</scope>
    <source>
        <strain evidence="3 4">NBRC 100142</strain>
    </source>
</reference>
<evidence type="ECO:0000256" key="2">
    <source>
        <dbReference type="SAM" id="Phobius"/>
    </source>
</evidence>
<feature type="region of interest" description="Disordered" evidence="1">
    <location>
        <begin position="106"/>
        <end position="188"/>
    </location>
</feature>
<dbReference type="EMBL" id="BONC01000120">
    <property type="protein sequence ID" value="GIF61665.1"/>
    <property type="molecule type" value="Genomic_DNA"/>
</dbReference>
<accession>A0ABQ4CFW5</accession>
<proteinExistence type="predicted"/>
<keyword evidence="2" id="KW-0812">Transmembrane</keyword>
<keyword evidence="2" id="KW-1133">Transmembrane helix</keyword>
<keyword evidence="4" id="KW-1185">Reference proteome</keyword>
<evidence type="ECO:0000256" key="1">
    <source>
        <dbReference type="SAM" id="MobiDB-lite"/>
    </source>
</evidence>